<proteinExistence type="predicted"/>
<comment type="caution">
    <text evidence="1">The sequence shown here is derived from an EMBL/GenBank/DDBJ whole genome shotgun (WGS) entry which is preliminary data.</text>
</comment>
<evidence type="ECO:0000313" key="1">
    <source>
        <dbReference type="EMBL" id="KAJ7686131.1"/>
    </source>
</evidence>
<sequence length="90" mass="9194">MLGPVQGGVAVCVSVCMCGVLVDCTCLLALVCRGPASLPAVLPLSPSAQPVPDSAHPRRSSLLWSQPPTIVPSPCLIVPSDPQILPQVVS</sequence>
<evidence type="ECO:0000313" key="2">
    <source>
        <dbReference type="Proteomes" id="UP001221757"/>
    </source>
</evidence>
<name>A0AAD7D9R6_MYCRO</name>
<dbReference type="Proteomes" id="UP001221757">
    <property type="component" value="Unassembled WGS sequence"/>
</dbReference>
<protein>
    <submittedName>
        <fullName evidence="1">Uncharacterized protein</fullName>
    </submittedName>
</protein>
<organism evidence="1 2">
    <name type="scientific">Mycena rosella</name>
    <name type="common">Pink bonnet</name>
    <name type="synonym">Agaricus rosellus</name>
    <dbReference type="NCBI Taxonomy" id="1033263"/>
    <lineage>
        <taxon>Eukaryota</taxon>
        <taxon>Fungi</taxon>
        <taxon>Dikarya</taxon>
        <taxon>Basidiomycota</taxon>
        <taxon>Agaricomycotina</taxon>
        <taxon>Agaricomycetes</taxon>
        <taxon>Agaricomycetidae</taxon>
        <taxon>Agaricales</taxon>
        <taxon>Marasmiineae</taxon>
        <taxon>Mycenaceae</taxon>
        <taxon>Mycena</taxon>
    </lineage>
</organism>
<keyword evidence="2" id="KW-1185">Reference proteome</keyword>
<reference evidence="1" key="1">
    <citation type="submission" date="2023-03" db="EMBL/GenBank/DDBJ databases">
        <title>Massive genome expansion in bonnet fungi (Mycena s.s.) driven by repeated elements and novel gene families across ecological guilds.</title>
        <authorList>
            <consortium name="Lawrence Berkeley National Laboratory"/>
            <person name="Harder C.B."/>
            <person name="Miyauchi S."/>
            <person name="Viragh M."/>
            <person name="Kuo A."/>
            <person name="Thoen E."/>
            <person name="Andreopoulos B."/>
            <person name="Lu D."/>
            <person name="Skrede I."/>
            <person name="Drula E."/>
            <person name="Henrissat B."/>
            <person name="Morin E."/>
            <person name="Kohler A."/>
            <person name="Barry K."/>
            <person name="LaButti K."/>
            <person name="Morin E."/>
            <person name="Salamov A."/>
            <person name="Lipzen A."/>
            <person name="Mereny Z."/>
            <person name="Hegedus B."/>
            <person name="Baldrian P."/>
            <person name="Stursova M."/>
            <person name="Weitz H."/>
            <person name="Taylor A."/>
            <person name="Grigoriev I.V."/>
            <person name="Nagy L.G."/>
            <person name="Martin F."/>
            <person name="Kauserud H."/>
        </authorList>
    </citation>
    <scope>NUCLEOTIDE SEQUENCE</scope>
    <source>
        <strain evidence="1">CBHHK067</strain>
    </source>
</reference>
<gene>
    <name evidence="1" type="ORF">B0H17DRAFT_1072752</name>
</gene>
<dbReference type="AlphaFoldDB" id="A0AAD7D9R6"/>
<dbReference type="EMBL" id="JARKIE010000099">
    <property type="protein sequence ID" value="KAJ7686131.1"/>
    <property type="molecule type" value="Genomic_DNA"/>
</dbReference>
<accession>A0AAD7D9R6</accession>